<dbReference type="PANTHER" id="PTHR43537:SF45">
    <property type="entry name" value="GNTR FAMILY REGULATORY PROTEIN"/>
    <property type="match status" value="1"/>
</dbReference>
<dbReference type="RefSeq" id="WP_064439561.1">
    <property type="nucleotide sequence ID" value="NZ_BDDI01000005.1"/>
</dbReference>
<dbReference type="GO" id="GO:0003700">
    <property type="term" value="F:DNA-binding transcription factor activity"/>
    <property type="evidence" value="ECO:0007669"/>
    <property type="project" value="InterPro"/>
</dbReference>
<evidence type="ECO:0000313" key="6">
    <source>
        <dbReference type="Proteomes" id="UP000567922"/>
    </source>
</evidence>
<name>A0A839RGW0_9ACTN</name>
<sequence length="234" mass="25412">MTIFDLEPVARQSTAELIADRLRVAIMRGNLTAGSQLGEADLAAKFQVSRGPVREAMQRLVSEGLLNSVRHRGIFVIELTIDDIEDVYHSRAAIERGALERVLEGRRDVTAAALSSAVEAMRDAADRGDISAVSDADQQFHETLVQSSGSARLVRAARTLLIETRMCLGALQSTYADIHEQVTEHDQLRDAIAAGPPERAFKLLADHMDDAVTRLREQQAAEAGSPEKGTEIGG</sequence>
<keyword evidence="6" id="KW-1185">Reference proteome</keyword>
<gene>
    <name evidence="5" type="ORF">FHU29_000279</name>
</gene>
<dbReference type="PRINTS" id="PR00035">
    <property type="entry name" value="HTHGNTR"/>
</dbReference>
<dbReference type="Gene3D" id="1.20.120.530">
    <property type="entry name" value="GntR ligand-binding domain-like"/>
    <property type="match status" value="1"/>
</dbReference>
<dbReference type="PROSITE" id="PS50949">
    <property type="entry name" value="HTH_GNTR"/>
    <property type="match status" value="1"/>
</dbReference>
<dbReference type="Pfam" id="PF00392">
    <property type="entry name" value="GntR"/>
    <property type="match status" value="1"/>
</dbReference>
<evidence type="ECO:0000259" key="4">
    <source>
        <dbReference type="PROSITE" id="PS50949"/>
    </source>
</evidence>
<dbReference type="Proteomes" id="UP000567922">
    <property type="component" value="Unassembled WGS sequence"/>
</dbReference>
<evidence type="ECO:0000313" key="5">
    <source>
        <dbReference type="EMBL" id="MBB3035845.1"/>
    </source>
</evidence>
<protein>
    <submittedName>
        <fullName evidence="5">DNA-binding GntR family transcriptional regulator</fullName>
    </submittedName>
</protein>
<dbReference type="InterPro" id="IPR036390">
    <property type="entry name" value="WH_DNA-bd_sf"/>
</dbReference>
<evidence type="ECO:0000256" key="2">
    <source>
        <dbReference type="ARBA" id="ARBA00023125"/>
    </source>
</evidence>
<dbReference type="OrthoDB" id="5243844at2"/>
<dbReference type="InterPro" id="IPR008920">
    <property type="entry name" value="TF_FadR/GntR_C"/>
</dbReference>
<dbReference type="Gene3D" id="1.10.10.10">
    <property type="entry name" value="Winged helix-like DNA-binding domain superfamily/Winged helix DNA-binding domain"/>
    <property type="match status" value="1"/>
</dbReference>
<keyword evidence="3" id="KW-0804">Transcription</keyword>
<reference evidence="5 6" key="1">
    <citation type="submission" date="2020-08" db="EMBL/GenBank/DDBJ databases">
        <title>Sequencing the genomes of 1000 actinobacteria strains.</title>
        <authorList>
            <person name="Klenk H.-P."/>
        </authorList>
    </citation>
    <scope>NUCLEOTIDE SEQUENCE [LARGE SCALE GENOMIC DNA]</scope>
    <source>
        <strain evidence="5 6">DSM 45258</strain>
    </source>
</reference>
<keyword evidence="2 5" id="KW-0238">DNA-binding</keyword>
<evidence type="ECO:0000256" key="3">
    <source>
        <dbReference type="ARBA" id="ARBA00023163"/>
    </source>
</evidence>
<dbReference type="EMBL" id="JACHWS010000001">
    <property type="protein sequence ID" value="MBB3035845.1"/>
    <property type="molecule type" value="Genomic_DNA"/>
</dbReference>
<feature type="domain" description="HTH gntR-type" evidence="4">
    <location>
        <begin position="12"/>
        <end position="79"/>
    </location>
</feature>
<comment type="caution">
    <text evidence="5">The sequence shown here is derived from an EMBL/GenBank/DDBJ whole genome shotgun (WGS) entry which is preliminary data.</text>
</comment>
<dbReference type="SUPFAM" id="SSF48008">
    <property type="entry name" value="GntR ligand-binding domain-like"/>
    <property type="match status" value="1"/>
</dbReference>
<dbReference type="SMART" id="SM00895">
    <property type="entry name" value="FCD"/>
    <property type="match status" value="1"/>
</dbReference>
<organism evidence="5 6">
    <name type="scientific">Hoyosella altamirensis</name>
    <dbReference type="NCBI Taxonomy" id="616997"/>
    <lineage>
        <taxon>Bacteria</taxon>
        <taxon>Bacillati</taxon>
        <taxon>Actinomycetota</taxon>
        <taxon>Actinomycetes</taxon>
        <taxon>Mycobacteriales</taxon>
        <taxon>Hoyosellaceae</taxon>
        <taxon>Hoyosella</taxon>
    </lineage>
</organism>
<accession>A0A839RGW0</accession>
<proteinExistence type="predicted"/>
<dbReference type="Pfam" id="PF07729">
    <property type="entry name" value="FCD"/>
    <property type="match status" value="1"/>
</dbReference>
<dbReference type="InterPro" id="IPR036388">
    <property type="entry name" value="WH-like_DNA-bd_sf"/>
</dbReference>
<evidence type="ECO:0000256" key="1">
    <source>
        <dbReference type="ARBA" id="ARBA00023015"/>
    </source>
</evidence>
<dbReference type="CDD" id="cd07377">
    <property type="entry name" value="WHTH_GntR"/>
    <property type="match status" value="1"/>
</dbReference>
<dbReference type="SUPFAM" id="SSF46785">
    <property type="entry name" value="Winged helix' DNA-binding domain"/>
    <property type="match status" value="1"/>
</dbReference>
<dbReference type="PANTHER" id="PTHR43537">
    <property type="entry name" value="TRANSCRIPTIONAL REGULATOR, GNTR FAMILY"/>
    <property type="match status" value="1"/>
</dbReference>
<dbReference type="GO" id="GO:0003677">
    <property type="term" value="F:DNA binding"/>
    <property type="evidence" value="ECO:0007669"/>
    <property type="project" value="UniProtKB-KW"/>
</dbReference>
<dbReference type="InterPro" id="IPR000524">
    <property type="entry name" value="Tscrpt_reg_HTH_GntR"/>
</dbReference>
<dbReference type="InterPro" id="IPR011711">
    <property type="entry name" value="GntR_C"/>
</dbReference>
<keyword evidence="1" id="KW-0805">Transcription regulation</keyword>
<dbReference type="SMART" id="SM00345">
    <property type="entry name" value="HTH_GNTR"/>
    <property type="match status" value="1"/>
</dbReference>
<dbReference type="AlphaFoldDB" id="A0A839RGW0"/>